<dbReference type="Pfam" id="PF12802">
    <property type="entry name" value="MarR_2"/>
    <property type="match status" value="1"/>
</dbReference>
<dbReference type="Gene3D" id="1.10.10.10">
    <property type="entry name" value="Winged helix-like DNA-binding domain superfamily/Winged helix DNA-binding domain"/>
    <property type="match status" value="1"/>
</dbReference>
<dbReference type="Proteomes" id="UP000295411">
    <property type="component" value="Unassembled WGS sequence"/>
</dbReference>
<dbReference type="SMART" id="SM00347">
    <property type="entry name" value="HTH_MARR"/>
    <property type="match status" value="1"/>
</dbReference>
<dbReference type="InterPro" id="IPR036388">
    <property type="entry name" value="WH-like_DNA-bd_sf"/>
</dbReference>
<dbReference type="InterPro" id="IPR000835">
    <property type="entry name" value="HTH_MarR-typ"/>
</dbReference>
<dbReference type="InterPro" id="IPR039422">
    <property type="entry name" value="MarR/SlyA-like"/>
</dbReference>
<dbReference type="GO" id="GO:0006950">
    <property type="term" value="P:response to stress"/>
    <property type="evidence" value="ECO:0007669"/>
    <property type="project" value="TreeGrafter"/>
</dbReference>
<dbReference type="AlphaFoldDB" id="A0A4R5U3L2"/>
<organism evidence="2 3">
    <name type="scientific">Arthrobacter crusticola</name>
    <dbReference type="NCBI Taxonomy" id="2547960"/>
    <lineage>
        <taxon>Bacteria</taxon>
        <taxon>Bacillati</taxon>
        <taxon>Actinomycetota</taxon>
        <taxon>Actinomycetes</taxon>
        <taxon>Micrococcales</taxon>
        <taxon>Micrococcaceae</taxon>
        <taxon>Arthrobacter</taxon>
    </lineage>
</organism>
<protein>
    <submittedName>
        <fullName evidence="2">MarR family transcriptional regulator</fullName>
    </submittedName>
</protein>
<feature type="domain" description="HTH marR-type" evidence="1">
    <location>
        <begin position="12"/>
        <end position="146"/>
    </location>
</feature>
<proteinExistence type="predicted"/>
<keyword evidence="3" id="KW-1185">Reference proteome</keyword>
<dbReference type="PRINTS" id="PR00598">
    <property type="entry name" value="HTHMARR"/>
</dbReference>
<dbReference type="RefSeq" id="WP_133402605.1">
    <property type="nucleotide sequence ID" value="NZ_SMTK01000001.1"/>
</dbReference>
<evidence type="ECO:0000313" key="3">
    <source>
        <dbReference type="Proteomes" id="UP000295411"/>
    </source>
</evidence>
<dbReference type="PANTHER" id="PTHR33164">
    <property type="entry name" value="TRANSCRIPTIONAL REGULATOR, MARR FAMILY"/>
    <property type="match status" value="1"/>
</dbReference>
<dbReference type="GO" id="GO:0003700">
    <property type="term" value="F:DNA-binding transcription factor activity"/>
    <property type="evidence" value="ECO:0007669"/>
    <property type="project" value="InterPro"/>
</dbReference>
<gene>
    <name evidence="2" type="ORF">E2F48_03690</name>
</gene>
<dbReference type="OrthoDB" id="3178168at2"/>
<accession>A0A4R5U3L2</accession>
<dbReference type="PANTHER" id="PTHR33164:SF104">
    <property type="entry name" value="TRANSCRIPTIONAL REGULATORY PROTEIN"/>
    <property type="match status" value="1"/>
</dbReference>
<dbReference type="PROSITE" id="PS50995">
    <property type="entry name" value="HTH_MARR_2"/>
    <property type="match status" value="1"/>
</dbReference>
<dbReference type="EMBL" id="SMTK01000001">
    <property type="protein sequence ID" value="TDK28198.1"/>
    <property type="molecule type" value="Genomic_DNA"/>
</dbReference>
<evidence type="ECO:0000313" key="2">
    <source>
        <dbReference type="EMBL" id="TDK28198.1"/>
    </source>
</evidence>
<evidence type="ECO:0000259" key="1">
    <source>
        <dbReference type="PROSITE" id="PS50995"/>
    </source>
</evidence>
<dbReference type="SUPFAM" id="SSF46785">
    <property type="entry name" value="Winged helix' DNA-binding domain"/>
    <property type="match status" value="1"/>
</dbReference>
<name>A0A4R5U3L2_9MICC</name>
<dbReference type="InterPro" id="IPR036390">
    <property type="entry name" value="WH_DNA-bd_sf"/>
</dbReference>
<sequence>MNPQDRNEIRLANESWEALLQAESALGRRFAADEIWDEVSNREYDVLFTLSKADGGLGISDLGRRILLSQPGMSKLVSRLEERGLVEKRPNQVDRREARILLTHAGTEAQRRVGRKHARAVAARMTSALSHAQLEQLRDLCRQITAVIDPALLNKPTTERTPS</sequence>
<comment type="caution">
    <text evidence="2">The sequence shown here is derived from an EMBL/GenBank/DDBJ whole genome shotgun (WGS) entry which is preliminary data.</text>
</comment>
<reference evidence="2 3" key="1">
    <citation type="submission" date="2019-03" db="EMBL/GenBank/DDBJ databases">
        <title>Arthrobacter sp. nov., an bacterium isolated from biocrust in Mu Us Desert.</title>
        <authorList>
            <person name="Lixiong L."/>
        </authorList>
    </citation>
    <scope>NUCLEOTIDE SEQUENCE [LARGE SCALE GENOMIC DNA]</scope>
    <source>
        <strain evidence="2 3">SLN-3</strain>
    </source>
</reference>